<dbReference type="Pfam" id="PF14534">
    <property type="entry name" value="DUF4440"/>
    <property type="match status" value="1"/>
</dbReference>
<evidence type="ECO:0000313" key="2">
    <source>
        <dbReference type="EMBL" id="PIL47085.1"/>
    </source>
</evidence>
<dbReference type="EMBL" id="PDOC01000001">
    <property type="protein sequence ID" value="PIL47085.1"/>
    <property type="molecule type" value="Genomic_DNA"/>
</dbReference>
<gene>
    <name evidence="2" type="ORF">CR105_00530</name>
</gene>
<protein>
    <submittedName>
        <fullName evidence="2">DUF4440 domain-containing protein</fullName>
    </submittedName>
</protein>
<accession>A0A2G8TM12</accession>
<dbReference type="Gene3D" id="3.10.450.50">
    <property type="match status" value="1"/>
</dbReference>
<proteinExistence type="predicted"/>
<dbReference type="OrthoDB" id="5383110at2"/>
<organism evidence="2 3">
    <name type="scientific">Massilia eurypsychrophila</name>
    <dbReference type="NCBI Taxonomy" id="1485217"/>
    <lineage>
        <taxon>Bacteria</taxon>
        <taxon>Pseudomonadati</taxon>
        <taxon>Pseudomonadota</taxon>
        <taxon>Betaproteobacteria</taxon>
        <taxon>Burkholderiales</taxon>
        <taxon>Oxalobacteraceae</taxon>
        <taxon>Telluria group</taxon>
        <taxon>Massilia</taxon>
    </lineage>
</organism>
<dbReference type="AlphaFoldDB" id="A0A2G8TM12"/>
<dbReference type="Proteomes" id="UP000230390">
    <property type="component" value="Unassembled WGS sequence"/>
</dbReference>
<comment type="caution">
    <text evidence="2">The sequence shown here is derived from an EMBL/GenBank/DDBJ whole genome shotgun (WGS) entry which is preliminary data.</text>
</comment>
<evidence type="ECO:0000259" key="1">
    <source>
        <dbReference type="Pfam" id="PF14534"/>
    </source>
</evidence>
<sequence length="127" mass="13963">MPSHVVDQIVALEERLRIAMLAADCDALDQLIAADLIFTDHMGRVLSKADDLDAHRSGLLKLDHLQPSEMKISATPQLAVVSVRMKMTGTYDEGPFAADLRYTRVWRHSTSAGWEVLAGHSSHVVAT</sequence>
<dbReference type="SUPFAM" id="SSF54427">
    <property type="entry name" value="NTF2-like"/>
    <property type="match status" value="1"/>
</dbReference>
<feature type="domain" description="DUF4440" evidence="1">
    <location>
        <begin position="9"/>
        <end position="114"/>
    </location>
</feature>
<evidence type="ECO:0000313" key="3">
    <source>
        <dbReference type="Proteomes" id="UP000230390"/>
    </source>
</evidence>
<reference evidence="2 3" key="1">
    <citation type="submission" date="2017-10" db="EMBL/GenBank/DDBJ databases">
        <title>Massilia psychrophilum sp. nov., a novel purple-pigmented bacterium isolated from Tianshan glacier, Xinjiang Municipality, China.</title>
        <authorList>
            <person name="Wang H."/>
        </authorList>
    </citation>
    <scope>NUCLEOTIDE SEQUENCE [LARGE SCALE GENOMIC DNA]</scope>
    <source>
        <strain evidence="2 3">JCM 30074</strain>
    </source>
</reference>
<keyword evidence="3" id="KW-1185">Reference proteome</keyword>
<name>A0A2G8TM12_9BURK</name>
<dbReference type="InterPro" id="IPR027843">
    <property type="entry name" value="DUF4440"/>
</dbReference>
<dbReference type="InterPro" id="IPR032710">
    <property type="entry name" value="NTF2-like_dom_sf"/>
</dbReference>